<keyword evidence="6 8" id="KW-1133">Transmembrane helix</keyword>
<sequence length="302" mass="32949">MNKVVLLVLILIAGILFELFTGPGEFTGEIMQLRILRVSLGIFAGGVLAFSGGILQGLFGNPLVEPYTLGSASGAALGASIGIVLLGYANPAFSFLGSLMVGFLVLTIARIESGLLRDRLILTGVVMSFLCSSLVMLIMIGGKRELYEIIYLLMGYLGIVFTPERRFIFLLISILSLFIMLYLYRFHREFDIISTGVETATSLGIDIQMFSIKVFILTTLLVSFIVSLVGAIGFVGLVIPHSSRMLFGPRHIKNLVGSFFLGSAFVLLADAMARNLVVYELPTGIITSLIGVPFFIYLYRFK</sequence>
<dbReference type="InterPro" id="IPR037294">
    <property type="entry name" value="ABC_BtuC-like"/>
</dbReference>
<evidence type="ECO:0000256" key="7">
    <source>
        <dbReference type="ARBA" id="ARBA00023136"/>
    </source>
</evidence>
<evidence type="ECO:0000313" key="9">
    <source>
        <dbReference type="EMBL" id="HGE78194.1"/>
    </source>
</evidence>
<feature type="transmembrane region" description="Helical" evidence="8">
    <location>
        <begin position="214"/>
        <end position="239"/>
    </location>
</feature>
<feature type="transmembrane region" description="Helical" evidence="8">
    <location>
        <begin position="251"/>
        <end position="269"/>
    </location>
</feature>
<dbReference type="AlphaFoldDB" id="A0A7V3RHD7"/>
<keyword evidence="4" id="KW-1003">Cell membrane</keyword>
<evidence type="ECO:0000256" key="1">
    <source>
        <dbReference type="ARBA" id="ARBA00004651"/>
    </source>
</evidence>
<comment type="subcellular location">
    <subcellularLocation>
        <location evidence="1">Cell membrane</location>
        <topology evidence="1">Multi-pass membrane protein</topology>
    </subcellularLocation>
</comment>
<comment type="similarity">
    <text evidence="2">Belongs to the binding-protein-dependent transport system permease family. FecCD subfamily.</text>
</comment>
<dbReference type="PANTHER" id="PTHR30472">
    <property type="entry name" value="FERRIC ENTEROBACTIN TRANSPORT SYSTEM PERMEASE PROTEIN"/>
    <property type="match status" value="1"/>
</dbReference>
<evidence type="ECO:0000256" key="4">
    <source>
        <dbReference type="ARBA" id="ARBA00022475"/>
    </source>
</evidence>
<feature type="transmembrane region" description="Helical" evidence="8">
    <location>
        <begin position="35"/>
        <end position="55"/>
    </location>
</feature>
<dbReference type="PANTHER" id="PTHR30472:SF25">
    <property type="entry name" value="ABC TRANSPORTER PERMEASE PROTEIN MJ0876-RELATED"/>
    <property type="match status" value="1"/>
</dbReference>
<dbReference type="Gene3D" id="1.10.3470.10">
    <property type="entry name" value="ABC transporter involved in vitamin B12 uptake, BtuC"/>
    <property type="match status" value="1"/>
</dbReference>
<feature type="transmembrane region" description="Helical" evidence="8">
    <location>
        <begin position="146"/>
        <end position="162"/>
    </location>
</feature>
<name>A0A7V3RHD7_UNCW3</name>
<proteinExistence type="inferred from homology"/>
<dbReference type="InterPro" id="IPR000522">
    <property type="entry name" value="ABC_transptr_permease_BtuC"/>
</dbReference>
<gene>
    <name evidence="9" type="ORF">ENX68_04250</name>
</gene>
<keyword evidence="5 8" id="KW-0812">Transmembrane</keyword>
<dbReference type="CDD" id="cd06550">
    <property type="entry name" value="TM_ABC_iron-siderophores_like"/>
    <property type="match status" value="1"/>
</dbReference>
<dbReference type="GO" id="GO:0005886">
    <property type="term" value="C:plasma membrane"/>
    <property type="evidence" value="ECO:0007669"/>
    <property type="project" value="UniProtKB-SubCell"/>
</dbReference>
<protein>
    <submittedName>
        <fullName evidence="9">Iron ABC transporter permease</fullName>
    </submittedName>
</protein>
<accession>A0A7V3RHD7</accession>
<keyword evidence="7 8" id="KW-0472">Membrane</keyword>
<keyword evidence="3" id="KW-0813">Transport</keyword>
<reference evidence="9" key="1">
    <citation type="journal article" date="2020" name="mSystems">
        <title>Genome- and Community-Level Interaction Insights into Carbon Utilization and Element Cycling Functions of Hydrothermarchaeota in Hydrothermal Sediment.</title>
        <authorList>
            <person name="Zhou Z."/>
            <person name="Liu Y."/>
            <person name="Xu W."/>
            <person name="Pan J."/>
            <person name="Luo Z.H."/>
            <person name="Li M."/>
        </authorList>
    </citation>
    <scope>NUCLEOTIDE SEQUENCE [LARGE SCALE GENOMIC DNA]</scope>
    <source>
        <strain evidence="9">SpSt-961</strain>
    </source>
</reference>
<comment type="caution">
    <text evidence="9">The sequence shown here is derived from an EMBL/GenBank/DDBJ whole genome shotgun (WGS) entry which is preliminary data.</text>
</comment>
<evidence type="ECO:0000256" key="5">
    <source>
        <dbReference type="ARBA" id="ARBA00022692"/>
    </source>
</evidence>
<dbReference type="SUPFAM" id="SSF81345">
    <property type="entry name" value="ABC transporter involved in vitamin B12 uptake, BtuC"/>
    <property type="match status" value="1"/>
</dbReference>
<evidence type="ECO:0000256" key="2">
    <source>
        <dbReference type="ARBA" id="ARBA00007935"/>
    </source>
</evidence>
<evidence type="ECO:0000256" key="6">
    <source>
        <dbReference type="ARBA" id="ARBA00022989"/>
    </source>
</evidence>
<feature type="transmembrane region" description="Helical" evidence="8">
    <location>
        <begin position="67"/>
        <end position="86"/>
    </location>
</feature>
<dbReference type="EMBL" id="DTOZ01000112">
    <property type="protein sequence ID" value="HGE78194.1"/>
    <property type="molecule type" value="Genomic_DNA"/>
</dbReference>
<evidence type="ECO:0000256" key="3">
    <source>
        <dbReference type="ARBA" id="ARBA00022448"/>
    </source>
</evidence>
<feature type="transmembrane region" description="Helical" evidence="8">
    <location>
        <begin position="167"/>
        <end position="184"/>
    </location>
</feature>
<dbReference type="Pfam" id="PF01032">
    <property type="entry name" value="FecCD"/>
    <property type="match status" value="1"/>
</dbReference>
<dbReference type="GO" id="GO:0022857">
    <property type="term" value="F:transmembrane transporter activity"/>
    <property type="evidence" value="ECO:0007669"/>
    <property type="project" value="InterPro"/>
</dbReference>
<organism evidence="9">
    <name type="scientific">candidate division WOR-3 bacterium</name>
    <dbReference type="NCBI Taxonomy" id="2052148"/>
    <lineage>
        <taxon>Bacteria</taxon>
        <taxon>Bacteria division WOR-3</taxon>
    </lineage>
</organism>
<feature type="transmembrane region" description="Helical" evidence="8">
    <location>
        <begin position="121"/>
        <end position="140"/>
    </location>
</feature>
<feature type="transmembrane region" description="Helical" evidence="8">
    <location>
        <begin position="281"/>
        <end position="299"/>
    </location>
</feature>
<evidence type="ECO:0000256" key="8">
    <source>
        <dbReference type="SAM" id="Phobius"/>
    </source>
</evidence>